<proteinExistence type="predicted"/>
<dbReference type="OMA" id="NRESCIA"/>
<feature type="signal peptide" evidence="1">
    <location>
        <begin position="1"/>
        <end position="39"/>
    </location>
</feature>
<dbReference type="PhylomeDB" id="Q16Z62"/>
<feature type="chain" id="PRO_5014307542" evidence="1">
    <location>
        <begin position="40"/>
        <end position="195"/>
    </location>
</feature>
<dbReference type="Proteomes" id="UP000682892">
    <property type="component" value="Unassembled WGS sequence"/>
</dbReference>
<sequence>MRMMLIACILQRFQPSTTMALKAVLTSFLAVTAIVVSSAQNRESCIASTCKTYKDINTLWCHADPTYFCQCRTDASGAWVEQVMPCSRNGTLFSFRKQTCVHQDLWDQNECLLMGQEKEEVSEQIDECSNPCGTYQEISQLWCHPASDRKLFCQCRPTDVQRVFRTVPMPCATGTSFSFKKQTCVHDAMWVDSCP</sequence>
<protein>
    <submittedName>
        <fullName evidence="2">AAEL008312-PA</fullName>
    </submittedName>
</protein>
<accession>Q16Z62</accession>
<dbReference type="EMBL" id="CH477498">
    <property type="protein sequence ID" value="EAT39918.1"/>
    <property type="molecule type" value="Genomic_DNA"/>
</dbReference>
<name>Q16Z62_AEDAE</name>
<dbReference type="HOGENOM" id="CLU_1549151_0_0_1"/>
<dbReference type="STRING" id="7159.Q16Z62"/>
<reference evidence="2" key="2">
    <citation type="journal article" date="2007" name="Science">
        <title>Genome sequence of Aedes aegypti, a major arbovirus vector.</title>
        <authorList>
            <person name="Nene V."/>
            <person name="Wortman J.R."/>
            <person name="Lawson D."/>
            <person name="Haas B."/>
            <person name="Kodira C."/>
            <person name="Tu Z.J."/>
            <person name="Loftus B."/>
            <person name="Xi Z."/>
            <person name="Megy K."/>
            <person name="Grabherr M."/>
            <person name="Ren Q."/>
            <person name="Zdobnov E.M."/>
            <person name="Lobo N.F."/>
            <person name="Campbell K.S."/>
            <person name="Brown S.E."/>
            <person name="Bonaldo M.F."/>
            <person name="Zhu J."/>
            <person name="Sinkins S.P."/>
            <person name="Hogenkamp D.G."/>
            <person name="Amedeo P."/>
            <person name="Arensburger P."/>
            <person name="Atkinson P.W."/>
            <person name="Bidwell S."/>
            <person name="Biedler J."/>
            <person name="Birney E."/>
            <person name="Bruggner R.V."/>
            <person name="Costas J."/>
            <person name="Coy M.R."/>
            <person name="Crabtree J."/>
            <person name="Crawford M."/>
            <person name="Debruyn B."/>
            <person name="Decaprio D."/>
            <person name="Eiglmeier K."/>
            <person name="Eisenstadt E."/>
            <person name="El-Dorry H."/>
            <person name="Gelbart W.M."/>
            <person name="Gomes S.L."/>
            <person name="Hammond M."/>
            <person name="Hannick L.I."/>
            <person name="Hogan J.R."/>
            <person name="Holmes M.H."/>
            <person name="Jaffe D."/>
            <person name="Johnston J.S."/>
            <person name="Kennedy R.C."/>
            <person name="Koo H."/>
            <person name="Kravitz S."/>
            <person name="Kriventseva E.V."/>
            <person name="Kulp D."/>
            <person name="Labutti K."/>
            <person name="Lee E."/>
            <person name="Li S."/>
            <person name="Lovin D.D."/>
            <person name="Mao C."/>
            <person name="Mauceli E."/>
            <person name="Menck C.F."/>
            <person name="Miller J.R."/>
            <person name="Montgomery P."/>
            <person name="Mori A."/>
            <person name="Nascimento A.L."/>
            <person name="Naveira H.F."/>
            <person name="Nusbaum C."/>
            <person name="O'leary S."/>
            <person name="Orvis J."/>
            <person name="Pertea M."/>
            <person name="Quesneville H."/>
            <person name="Reidenbach K.R."/>
            <person name="Rogers Y.H."/>
            <person name="Roth C.W."/>
            <person name="Schneider J.R."/>
            <person name="Schatz M."/>
            <person name="Shumway M."/>
            <person name="Stanke M."/>
            <person name="Stinson E.O."/>
            <person name="Tubio J.M."/>
            <person name="Vanzee J.P."/>
            <person name="Verjovski-Almeida S."/>
            <person name="Werner D."/>
            <person name="White O."/>
            <person name="Wyder S."/>
            <person name="Zeng Q."/>
            <person name="Zhao Q."/>
            <person name="Zhao Y."/>
            <person name="Hill C.A."/>
            <person name="Raikhel A.S."/>
            <person name="Soares M.B."/>
            <person name="Knudson D.L."/>
            <person name="Lee N.H."/>
            <person name="Galagan J."/>
            <person name="Salzberg S.L."/>
            <person name="Paulsen I.T."/>
            <person name="Dimopoulos G."/>
            <person name="Collins F.H."/>
            <person name="Birren B."/>
            <person name="Fraser-Liggett C.M."/>
            <person name="Severson D.W."/>
        </authorList>
    </citation>
    <scope>NUCLEOTIDE SEQUENCE [LARGE SCALE GENOMIC DNA]</scope>
    <source>
        <strain evidence="2">Liverpool</strain>
    </source>
</reference>
<evidence type="ECO:0000313" key="3">
    <source>
        <dbReference type="Proteomes" id="UP000682892"/>
    </source>
</evidence>
<dbReference type="VEuPathDB" id="VectorBase:AAEL008313"/>
<reference evidence="2" key="3">
    <citation type="submission" date="2012-09" db="EMBL/GenBank/DDBJ databases">
        <authorList>
            <consortium name="VectorBase"/>
        </authorList>
    </citation>
    <scope>NUCLEOTIDE SEQUENCE</scope>
    <source>
        <strain evidence="2">Liverpool</strain>
    </source>
</reference>
<gene>
    <name evidence="2" type="ORF">AaeL_AAEL008312</name>
</gene>
<evidence type="ECO:0000256" key="1">
    <source>
        <dbReference type="SAM" id="SignalP"/>
    </source>
</evidence>
<dbReference type="eggNOG" id="ENOG502TDT2">
    <property type="taxonomic scope" value="Eukaryota"/>
</dbReference>
<dbReference type="PaxDb" id="7159-AAEL008312-PA"/>
<organism evidence="2 3">
    <name type="scientific">Aedes aegypti</name>
    <name type="common">Yellowfever mosquito</name>
    <name type="synonym">Culex aegypti</name>
    <dbReference type="NCBI Taxonomy" id="7159"/>
    <lineage>
        <taxon>Eukaryota</taxon>
        <taxon>Metazoa</taxon>
        <taxon>Ecdysozoa</taxon>
        <taxon>Arthropoda</taxon>
        <taxon>Hexapoda</taxon>
        <taxon>Insecta</taxon>
        <taxon>Pterygota</taxon>
        <taxon>Neoptera</taxon>
        <taxon>Endopterygota</taxon>
        <taxon>Diptera</taxon>
        <taxon>Nematocera</taxon>
        <taxon>Culicoidea</taxon>
        <taxon>Culicidae</taxon>
        <taxon>Culicinae</taxon>
        <taxon>Aedini</taxon>
        <taxon>Aedes</taxon>
        <taxon>Stegomyia</taxon>
    </lineage>
</organism>
<keyword evidence="1" id="KW-0732">Signal</keyword>
<reference evidence="2" key="1">
    <citation type="submission" date="2005-10" db="EMBL/GenBank/DDBJ databases">
        <authorList>
            <person name="Loftus B.J."/>
            <person name="Nene V.M."/>
            <person name="Hannick L.I."/>
            <person name="Bidwell S."/>
            <person name="Haas B."/>
            <person name="Amedeo P."/>
            <person name="Orvis J."/>
            <person name="Wortman J.R."/>
            <person name="White O.R."/>
            <person name="Salzberg S."/>
            <person name="Shumway M."/>
            <person name="Koo H."/>
            <person name="Zhao Y."/>
            <person name="Holmes M."/>
            <person name="Miller J."/>
            <person name="Schatz M."/>
            <person name="Pop M."/>
            <person name="Pai G."/>
            <person name="Utterback T."/>
            <person name="Rogers Y.-H."/>
            <person name="Kravitz S."/>
            <person name="Fraser C.M."/>
        </authorList>
    </citation>
    <scope>NUCLEOTIDE SEQUENCE</scope>
    <source>
        <strain evidence="2">Liverpool</strain>
    </source>
</reference>
<evidence type="ECO:0000313" key="2">
    <source>
        <dbReference type="EMBL" id="EAT39918.1"/>
    </source>
</evidence>
<dbReference type="AlphaFoldDB" id="Q16Z62"/>